<name>A0A8S4RVF2_9NEOP</name>
<dbReference type="Pfam" id="PF00246">
    <property type="entry name" value="Peptidase_M14"/>
    <property type="match status" value="3"/>
</dbReference>
<keyword evidence="6" id="KW-0645">Protease</keyword>
<dbReference type="PANTHER" id="PTHR11705">
    <property type="entry name" value="PROTEASE FAMILY M14 CARBOXYPEPTIDASE A,B"/>
    <property type="match status" value="1"/>
</dbReference>
<evidence type="ECO:0000256" key="11">
    <source>
        <dbReference type="ARBA" id="ARBA00023157"/>
    </source>
</evidence>
<dbReference type="GO" id="GO:0004181">
    <property type="term" value="F:metallocarboxypeptidase activity"/>
    <property type="evidence" value="ECO:0007669"/>
    <property type="project" value="InterPro"/>
</dbReference>
<dbReference type="SUPFAM" id="SSF53187">
    <property type="entry name" value="Zn-dependent exopeptidases"/>
    <property type="match status" value="2"/>
</dbReference>
<evidence type="ECO:0000256" key="12">
    <source>
        <dbReference type="ARBA" id="ARBA00057299"/>
    </source>
</evidence>
<evidence type="ECO:0000256" key="2">
    <source>
        <dbReference type="ARBA" id="ARBA00004613"/>
    </source>
</evidence>
<evidence type="ECO:0000256" key="4">
    <source>
        <dbReference type="ARBA" id="ARBA00022525"/>
    </source>
</evidence>
<keyword evidence="9" id="KW-0862">Zinc</keyword>
<dbReference type="SMART" id="SM00631">
    <property type="entry name" value="Zn_pept"/>
    <property type="match status" value="2"/>
</dbReference>
<keyword evidence="4" id="KW-0964">Secreted</keyword>
<dbReference type="EMBL" id="CAKXAJ010025588">
    <property type="protein sequence ID" value="CAH2241664.1"/>
    <property type="molecule type" value="Genomic_DNA"/>
</dbReference>
<sequence>MKADSFSWTSYHNLEGIYQWMTDIAAENSEKLNLTAIGLSAEGREILAIEFHNPKAKGTVIIEGGLHGNEWITTEFVTYLIYHIAKADKARNVKLQQVATKYRWILIPVVNPDGYVYSMSNDRMWRKNRNKLGNGLVGVDLNRNFDYNFCSHDSSNKSTDDNYCGSRPFSEPETQAISNYVRRNSYNLKFYFSIHAYGQKIIVPYSDRVKHLENFSEMENYGKQAILQIYKLYRVKYGIGTIYDIYGYRSSGDSVSWVKKSYNVKYALTFLLRDNGTYGYALPPAMILPSCKEMLVGLLEVMTVRHRHVDRELFSSTVNTRSTCMMVLLTLPKIIVEGGIHAREWISVAFATYFLHEIVTSPESNDTALKAAAERFEWSFVPVLNPDGYEYSHVKYTMGLLAAKRIEQRYNTMYTVGTAYDTVGYKVSGVSGCWVKKSFSVPYVMTFELRDTGRHGFALPPKEILPTCQETMDGIVSLLSSTEKIARDIKAEARMDKLLDKIVIVWNILLFIIVQY</sequence>
<dbReference type="PROSITE" id="PS00132">
    <property type="entry name" value="CARBOXYPEPT_ZN_1"/>
    <property type="match status" value="1"/>
</dbReference>
<dbReference type="AlphaFoldDB" id="A0A8S4RVF2"/>
<keyword evidence="10" id="KW-0482">Metalloprotease</keyword>
<dbReference type="Gene3D" id="3.40.630.10">
    <property type="entry name" value="Zn peptidases"/>
    <property type="match status" value="3"/>
</dbReference>
<protein>
    <submittedName>
        <fullName evidence="15">Jg26964 protein</fullName>
    </submittedName>
</protein>
<evidence type="ECO:0000313" key="15">
    <source>
        <dbReference type="EMBL" id="CAH2241664.1"/>
    </source>
</evidence>
<evidence type="ECO:0000256" key="9">
    <source>
        <dbReference type="ARBA" id="ARBA00022833"/>
    </source>
</evidence>
<feature type="domain" description="Peptidase M14" evidence="14">
    <location>
        <begin position="10"/>
        <end position="482"/>
    </location>
</feature>
<dbReference type="PANTHER" id="PTHR11705:SF153">
    <property type="entry name" value="ZINC CARBOXYPEPTIDASE A 1-LIKE PROTEIN"/>
    <property type="match status" value="1"/>
</dbReference>
<accession>A0A8S4RVF2</accession>
<evidence type="ECO:0000256" key="3">
    <source>
        <dbReference type="ARBA" id="ARBA00005988"/>
    </source>
</evidence>
<dbReference type="InterPro" id="IPR057246">
    <property type="entry name" value="CARBOXYPEPT_ZN_1"/>
</dbReference>
<dbReference type="GO" id="GO:0005615">
    <property type="term" value="C:extracellular space"/>
    <property type="evidence" value="ECO:0007669"/>
    <property type="project" value="TreeGrafter"/>
</dbReference>
<evidence type="ECO:0000313" key="16">
    <source>
        <dbReference type="Proteomes" id="UP000838756"/>
    </source>
</evidence>
<comment type="function">
    <text evidence="12">Involved in the digestion of the blood meal.</text>
</comment>
<dbReference type="PRINTS" id="PR00765">
    <property type="entry name" value="CRBOXYPTASEA"/>
</dbReference>
<dbReference type="InterPro" id="IPR000834">
    <property type="entry name" value="Peptidase_M14"/>
</dbReference>
<feature type="active site" description="Proton donor/acceptor" evidence="13">
    <location>
        <position position="448"/>
    </location>
</feature>
<comment type="caution">
    <text evidence="15">The sequence shown here is derived from an EMBL/GenBank/DDBJ whole genome shotgun (WGS) entry which is preliminary data.</text>
</comment>
<keyword evidence="5" id="KW-0121">Carboxypeptidase</keyword>
<evidence type="ECO:0000256" key="7">
    <source>
        <dbReference type="ARBA" id="ARBA00022723"/>
    </source>
</evidence>
<proteinExistence type="inferred from homology"/>
<evidence type="ECO:0000256" key="5">
    <source>
        <dbReference type="ARBA" id="ARBA00022645"/>
    </source>
</evidence>
<evidence type="ECO:0000256" key="6">
    <source>
        <dbReference type="ARBA" id="ARBA00022670"/>
    </source>
</evidence>
<gene>
    <name evidence="15" type="primary">jg26964</name>
    <name evidence="15" type="ORF">PAEG_LOCUS18081</name>
</gene>
<dbReference type="FunFam" id="3.40.630.10:FF:000040">
    <property type="entry name" value="zinc carboxypeptidase"/>
    <property type="match status" value="1"/>
</dbReference>
<keyword evidence="11" id="KW-1015">Disulfide bond</keyword>
<organism evidence="15 16">
    <name type="scientific">Pararge aegeria aegeria</name>
    <dbReference type="NCBI Taxonomy" id="348720"/>
    <lineage>
        <taxon>Eukaryota</taxon>
        <taxon>Metazoa</taxon>
        <taxon>Ecdysozoa</taxon>
        <taxon>Arthropoda</taxon>
        <taxon>Hexapoda</taxon>
        <taxon>Insecta</taxon>
        <taxon>Pterygota</taxon>
        <taxon>Neoptera</taxon>
        <taxon>Endopterygota</taxon>
        <taxon>Lepidoptera</taxon>
        <taxon>Glossata</taxon>
        <taxon>Ditrysia</taxon>
        <taxon>Papilionoidea</taxon>
        <taxon>Nymphalidae</taxon>
        <taxon>Satyrinae</taxon>
        <taxon>Satyrini</taxon>
        <taxon>Parargina</taxon>
        <taxon>Pararge</taxon>
    </lineage>
</organism>
<keyword evidence="8" id="KW-0378">Hydrolase</keyword>
<evidence type="ECO:0000256" key="10">
    <source>
        <dbReference type="ARBA" id="ARBA00023049"/>
    </source>
</evidence>
<evidence type="ECO:0000259" key="14">
    <source>
        <dbReference type="PROSITE" id="PS52035"/>
    </source>
</evidence>
<evidence type="ECO:0000256" key="1">
    <source>
        <dbReference type="ARBA" id="ARBA00001947"/>
    </source>
</evidence>
<dbReference type="PROSITE" id="PS52035">
    <property type="entry name" value="PEPTIDASE_M14"/>
    <property type="match status" value="1"/>
</dbReference>
<dbReference type="Proteomes" id="UP000838756">
    <property type="component" value="Unassembled WGS sequence"/>
</dbReference>
<dbReference type="OrthoDB" id="3626597at2759"/>
<evidence type="ECO:0000256" key="13">
    <source>
        <dbReference type="PROSITE-ProRule" id="PRU01379"/>
    </source>
</evidence>
<keyword evidence="16" id="KW-1185">Reference proteome</keyword>
<evidence type="ECO:0000256" key="8">
    <source>
        <dbReference type="ARBA" id="ARBA00022801"/>
    </source>
</evidence>
<comment type="similarity">
    <text evidence="3 13">Belongs to the peptidase M14 family.</text>
</comment>
<keyword evidence="7" id="KW-0479">Metal-binding</keyword>
<reference evidence="15" key="1">
    <citation type="submission" date="2022-03" db="EMBL/GenBank/DDBJ databases">
        <authorList>
            <person name="Lindestad O."/>
        </authorList>
    </citation>
    <scope>NUCLEOTIDE SEQUENCE</scope>
</reference>
<comment type="cofactor">
    <cofactor evidence="1">
        <name>Zn(2+)</name>
        <dbReference type="ChEBI" id="CHEBI:29105"/>
    </cofactor>
</comment>
<dbReference type="GO" id="GO:0008270">
    <property type="term" value="F:zinc ion binding"/>
    <property type="evidence" value="ECO:0007669"/>
    <property type="project" value="InterPro"/>
</dbReference>
<dbReference type="GO" id="GO:0006508">
    <property type="term" value="P:proteolysis"/>
    <property type="evidence" value="ECO:0007669"/>
    <property type="project" value="UniProtKB-KW"/>
</dbReference>
<comment type="subcellular location">
    <subcellularLocation>
        <location evidence="2">Secreted</location>
    </subcellularLocation>
</comment>